<keyword evidence="10" id="KW-0732">Signal</keyword>
<keyword evidence="5" id="KW-0926">Vacuole</keyword>
<dbReference type="GO" id="GO:0008235">
    <property type="term" value="F:metalloexopeptidase activity"/>
    <property type="evidence" value="ECO:0007669"/>
    <property type="project" value="InterPro"/>
</dbReference>
<dbReference type="PANTHER" id="PTHR12147">
    <property type="entry name" value="METALLOPEPTIDASE M28 FAMILY MEMBER"/>
    <property type="match status" value="1"/>
</dbReference>
<sequence>MRPKSHVTSALSFLLLMALVWYAFSSQTPSGTVDKNVPENQWSTARALAHVKALSTAPHYLGSEAHEQNRNYIKRELEKIGLKTEVQTGFTVDEYGNLSRPVNIMARVEGTAGTDDALVLMSHYDSDPHSALGASDAASGVATILEGIRAYLKDDQPENDVIILITDGEELGLNGADLFVSEHRWAKDVRIALNFEARGSGGPSYMLLETNGGNRKIIKVFKEAGVDYPVAHSLAYSIYKKLPNDTDLTVFREKGNINGLNFAFIGDHIDYHTQLDNYENLDRNTLAHQGSYLMPLLSYLATADLSDGLKVEAGMDDIYFPMPILGLVNFPFTWMPFLIIISGILFIGLIFYGVRKKRVSIAQLFLGFVPLFGSLILGFLIPKYTWEVLKTTDFYIEQPSVFPATGYLWVAAAAFFGIAVSFYLYHLVFKKDRVASHMVAPLVLLWIICLLVAFPVGDSGLIPAAYLPGAGYFTVPLFAGLIMLWLHLFRKRVSYIVMLVFSVPAIFIFAPFVVAFPVALGMGILFVAAILSSFLFSLLLPVLGHYRRKDVLAVISLVATVIFVCAAFAKAEFTTTQPQKTSLVYFQDVDEQTAQWATYDRNLSDWTKEKLGSDPTGPDDTTNVIDSKYGGRFTYVKEASLMKLPALEHQITVDTTVEGKRTIKLLLRSDRNVERWEVFSKNEFQFTNAVLNGKQVPVNEQGIPFAKRYGNRIASYYVSNRSPLVMELTFDASRSPEFDVYAASFDLLDQPDFQVAPRPENTMPMPFVLNDAVVVKKHITTNSKNRDE</sequence>
<dbReference type="GO" id="GO:0006508">
    <property type="term" value="P:proteolysis"/>
    <property type="evidence" value="ECO:0007669"/>
    <property type="project" value="InterPro"/>
</dbReference>
<dbReference type="Proteomes" id="UP000031760">
    <property type="component" value="Chromosome"/>
</dbReference>
<evidence type="ECO:0000256" key="2">
    <source>
        <dbReference type="ARBA" id="ARBA00004128"/>
    </source>
</evidence>
<keyword evidence="9" id="KW-0472">Membrane</keyword>
<feature type="transmembrane region" description="Helical" evidence="9">
    <location>
        <begin position="551"/>
        <end position="569"/>
    </location>
</feature>
<feature type="transmembrane region" description="Helical" evidence="9">
    <location>
        <begin position="332"/>
        <end position="352"/>
    </location>
</feature>
<name>W8VNQ1_9FLAO</name>
<dbReference type="SUPFAM" id="SSF53187">
    <property type="entry name" value="Zn-dependent exopeptidases"/>
    <property type="match status" value="1"/>
</dbReference>
<evidence type="ECO:0000256" key="10">
    <source>
        <dbReference type="SAM" id="SignalP"/>
    </source>
</evidence>
<comment type="subcellular location">
    <subcellularLocation>
        <location evidence="2">Vacuole membrane</location>
        <topology evidence="2">Multi-pass membrane protein</topology>
    </subcellularLocation>
</comment>
<organism evidence="12 13">
    <name type="scientific">Nonlabens marinus S1-08</name>
    <dbReference type="NCBI Taxonomy" id="1454201"/>
    <lineage>
        <taxon>Bacteria</taxon>
        <taxon>Pseudomonadati</taxon>
        <taxon>Bacteroidota</taxon>
        <taxon>Flavobacteriia</taxon>
        <taxon>Flavobacteriales</taxon>
        <taxon>Flavobacteriaceae</taxon>
        <taxon>Nonlabens</taxon>
    </lineage>
</organism>
<comment type="similarity">
    <text evidence="3">Belongs to the peptidase M28 family.</text>
</comment>
<evidence type="ECO:0000256" key="6">
    <source>
        <dbReference type="ARBA" id="ARBA00022989"/>
    </source>
</evidence>
<dbReference type="Gene3D" id="3.40.630.10">
    <property type="entry name" value="Zn peptidases"/>
    <property type="match status" value="1"/>
</dbReference>
<keyword evidence="6 9" id="KW-1133">Transmembrane helix</keyword>
<feature type="transmembrane region" description="Helical" evidence="9">
    <location>
        <begin position="469"/>
        <end position="488"/>
    </location>
</feature>
<keyword evidence="7" id="KW-0325">Glycoprotein</keyword>
<dbReference type="STRING" id="1454201.NMS_0580"/>
<protein>
    <recommendedName>
        <fullName evidence="4">Vacuolar membrane protease</fullName>
    </recommendedName>
    <alternativeName>
        <fullName evidence="8">FXNA-related family protease 1</fullName>
    </alternativeName>
</protein>
<dbReference type="HOGENOM" id="CLU_019249_0_0_10"/>
<feature type="transmembrane region" description="Helical" evidence="9">
    <location>
        <begin position="495"/>
        <end position="516"/>
    </location>
</feature>
<dbReference type="PANTHER" id="PTHR12147:SF58">
    <property type="entry name" value="VACUOLAR MEMBRANE PROTEASE"/>
    <property type="match status" value="1"/>
</dbReference>
<dbReference type="AlphaFoldDB" id="W8VNQ1"/>
<dbReference type="EMBL" id="AP014548">
    <property type="protein sequence ID" value="BAO54589.1"/>
    <property type="molecule type" value="Genomic_DNA"/>
</dbReference>
<dbReference type="InterPro" id="IPR007484">
    <property type="entry name" value="Peptidase_M28"/>
</dbReference>
<evidence type="ECO:0000256" key="7">
    <source>
        <dbReference type="ARBA" id="ARBA00023180"/>
    </source>
</evidence>
<keyword evidence="13" id="KW-1185">Reference proteome</keyword>
<feature type="transmembrane region" description="Helical" evidence="9">
    <location>
        <begin position="438"/>
        <end position="457"/>
    </location>
</feature>
<dbReference type="RefSeq" id="WP_041495300.1">
    <property type="nucleotide sequence ID" value="NZ_AP014548.1"/>
</dbReference>
<evidence type="ECO:0000256" key="1">
    <source>
        <dbReference type="ARBA" id="ARBA00003273"/>
    </source>
</evidence>
<keyword evidence="9" id="KW-0812">Transmembrane</keyword>
<evidence type="ECO:0000256" key="3">
    <source>
        <dbReference type="ARBA" id="ARBA00010918"/>
    </source>
</evidence>
<feature type="signal peptide" evidence="10">
    <location>
        <begin position="1"/>
        <end position="23"/>
    </location>
</feature>
<reference evidence="12 13" key="1">
    <citation type="journal article" date="2014" name="Proc. Natl. Acad. Sci. U.S.A.">
        <title>Functional characterization of flavobacteria rhodopsins reveals a unique class of light-driven chloride pump in bacteria.</title>
        <authorList>
            <person name="Yoshizawa S."/>
            <person name="Kumagai Y."/>
            <person name="Kim H."/>
            <person name="Ogura Y."/>
            <person name="Hayashi T."/>
            <person name="Iwasaki W."/>
            <person name="DeLong E.F."/>
            <person name="Kogure K."/>
        </authorList>
    </citation>
    <scope>NUCLEOTIDE SEQUENCE [LARGE SCALE GENOMIC DNA]</scope>
    <source>
        <strain evidence="12 13">S1-08</strain>
    </source>
</reference>
<feature type="domain" description="Peptidase M28" evidence="11">
    <location>
        <begin position="103"/>
        <end position="292"/>
    </location>
</feature>
<dbReference type="OrthoDB" id="9778250at2"/>
<feature type="transmembrane region" description="Helical" evidence="9">
    <location>
        <begin position="364"/>
        <end position="386"/>
    </location>
</feature>
<accession>W8VNQ1</accession>
<proteinExistence type="inferred from homology"/>
<evidence type="ECO:0000256" key="4">
    <source>
        <dbReference type="ARBA" id="ARBA00017435"/>
    </source>
</evidence>
<dbReference type="Pfam" id="PF04389">
    <property type="entry name" value="Peptidase_M28"/>
    <property type="match status" value="1"/>
</dbReference>
<evidence type="ECO:0000313" key="13">
    <source>
        <dbReference type="Proteomes" id="UP000031760"/>
    </source>
</evidence>
<evidence type="ECO:0000259" key="11">
    <source>
        <dbReference type="Pfam" id="PF04389"/>
    </source>
</evidence>
<comment type="function">
    <text evidence="1">May be involved in vacuolar sorting and osmoregulation.</text>
</comment>
<evidence type="ECO:0000256" key="9">
    <source>
        <dbReference type="SAM" id="Phobius"/>
    </source>
</evidence>
<evidence type="ECO:0000313" key="12">
    <source>
        <dbReference type="EMBL" id="BAO54589.1"/>
    </source>
</evidence>
<dbReference type="GO" id="GO:0005774">
    <property type="term" value="C:vacuolar membrane"/>
    <property type="evidence" value="ECO:0007669"/>
    <property type="project" value="UniProtKB-SubCell"/>
</dbReference>
<feature type="transmembrane region" description="Helical" evidence="9">
    <location>
        <begin position="522"/>
        <end position="544"/>
    </location>
</feature>
<dbReference type="KEGG" id="nmf:NMS_0580"/>
<feature type="chain" id="PRO_5004915926" description="Vacuolar membrane protease" evidence="10">
    <location>
        <begin position="24"/>
        <end position="788"/>
    </location>
</feature>
<evidence type="ECO:0000256" key="8">
    <source>
        <dbReference type="ARBA" id="ARBA00031512"/>
    </source>
</evidence>
<feature type="transmembrane region" description="Helical" evidence="9">
    <location>
        <begin position="406"/>
        <end position="426"/>
    </location>
</feature>
<dbReference type="InterPro" id="IPR045175">
    <property type="entry name" value="M28_fam"/>
</dbReference>
<evidence type="ECO:0000256" key="5">
    <source>
        <dbReference type="ARBA" id="ARBA00022554"/>
    </source>
</evidence>
<gene>
    <name evidence="12" type="ORF">NMS_0580</name>
</gene>